<feature type="transmembrane region" description="Helical" evidence="6">
    <location>
        <begin position="169"/>
        <end position="192"/>
    </location>
</feature>
<keyword evidence="3" id="KW-0201">Cytochrome c-type biogenesis</keyword>
<dbReference type="GO" id="GO:0045454">
    <property type="term" value="P:cell redox homeostasis"/>
    <property type="evidence" value="ECO:0007669"/>
    <property type="project" value="TreeGrafter"/>
</dbReference>
<dbReference type="PANTHER" id="PTHR32234:SF0">
    <property type="entry name" value="THIOL:DISULFIDE INTERCHANGE PROTEIN DSBD"/>
    <property type="match status" value="1"/>
</dbReference>
<keyword evidence="5 6" id="KW-0472">Membrane</keyword>
<keyword evidence="2 6" id="KW-0812">Transmembrane</keyword>
<evidence type="ECO:0000256" key="5">
    <source>
        <dbReference type="ARBA" id="ARBA00023136"/>
    </source>
</evidence>
<reference evidence="8" key="1">
    <citation type="journal article" date="2022" name="Front. Microbiol.">
        <title>Genome-based taxonomic rearrangement of Oceanobacter-related bacteria including the description of Thalassolituus hydrocarbonoclasticus sp. nov. and Thalassolituus pacificus sp. nov. and emended description of the genus Thalassolituus.</title>
        <authorList>
            <person name="Dong C."/>
            <person name="Wei L."/>
            <person name="Wang J."/>
            <person name="Lai Q."/>
            <person name="Huang Z."/>
            <person name="Shao Z."/>
        </authorList>
    </citation>
    <scope>NUCLEOTIDE SEQUENCE</scope>
    <source>
        <strain evidence="8">59MF3M-4</strain>
    </source>
</reference>
<keyword evidence="4 6" id="KW-1133">Transmembrane helix</keyword>
<comment type="subcellular location">
    <subcellularLocation>
        <location evidence="1">Membrane</location>
        <topology evidence="1">Multi-pass membrane protein</topology>
    </subcellularLocation>
</comment>
<gene>
    <name evidence="8" type="ORF">NYR02_17975</name>
</gene>
<proteinExistence type="predicted"/>
<organism evidence="8 9">
    <name type="scientific">Thalassolituus pacificus</name>
    <dbReference type="NCBI Taxonomy" id="2975440"/>
    <lineage>
        <taxon>Bacteria</taxon>
        <taxon>Pseudomonadati</taxon>
        <taxon>Pseudomonadota</taxon>
        <taxon>Gammaproteobacteria</taxon>
        <taxon>Oceanospirillales</taxon>
        <taxon>Oceanospirillaceae</taxon>
        <taxon>Thalassolituus</taxon>
    </lineage>
</organism>
<evidence type="ECO:0000256" key="3">
    <source>
        <dbReference type="ARBA" id="ARBA00022748"/>
    </source>
</evidence>
<evidence type="ECO:0000256" key="6">
    <source>
        <dbReference type="SAM" id="Phobius"/>
    </source>
</evidence>
<name>A0A9X2WID7_9GAMM</name>
<dbReference type="GO" id="GO:0015035">
    <property type="term" value="F:protein-disulfide reductase activity"/>
    <property type="evidence" value="ECO:0007669"/>
    <property type="project" value="TreeGrafter"/>
</dbReference>
<feature type="transmembrane region" description="Helical" evidence="6">
    <location>
        <begin position="204"/>
        <end position="225"/>
    </location>
</feature>
<comment type="caution">
    <text evidence="8">The sequence shown here is derived from an EMBL/GenBank/DDBJ whole genome shotgun (WGS) entry which is preliminary data.</text>
</comment>
<evidence type="ECO:0000256" key="1">
    <source>
        <dbReference type="ARBA" id="ARBA00004141"/>
    </source>
</evidence>
<dbReference type="InterPro" id="IPR003834">
    <property type="entry name" value="Cyt_c_assmbl_TM_dom"/>
</dbReference>
<dbReference type="GO" id="GO:0016020">
    <property type="term" value="C:membrane"/>
    <property type="evidence" value="ECO:0007669"/>
    <property type="project" value="UniProtKB-SubCell"/>
</dbReference>
<feature type="transmembrane region" description="Helical" evidence="6">
    <location>
        <begin position="58"/>
        <end position="81"/>
    </location>
</feature>
<feature type="domain" description="Cytochrome C biogenesis protein transmembrane" evidence="7">
    <location>
        <begin position="18"/>
        <end position="223"/>
    </location>
</feature>
<dbReference type="Proteomes" id="UP001147830">
    <property type="component" value="Unassembled WGS sequence"/>
</dbReference>
<evidence type="ECO:0000256" key="2">
    <source>
        <dbReference type="ARBA" id="ARBA00022692"/>
    </source>
</evidence>
<evidence type="ECO:0000259" key="7">
    <source>
        <dbReference type="Pfam" id="PF02683"/>
    </source>
</evidence>
<dbReference type="Pfam" id="PF02683">
    <property type="entry name" value="DsbD_TM"/>
    <property type="match status" value="1"/>
</dbReference>
<evidence type="ECO:0000313" key="9">
    <source>
        <dbReference type="Proteomes" id="UP001147830"/>
    </source>
</evidence>
<reference evidence="8" key="2">
    <citation type="submission" date="2022-08" db="EMBL/GenBank/DDBJ databases">
        <authorList>
            <person name="Dong C."/>
        </authorList>
    </citation>
    <scope>NUCLEOTIDE SEQUENCE</scope>
    <source>
        <strain evidence="8">59MF3M-4</strain>
    </source>
</reference>
<feature type="transmembrane region" description="Helical" evidence="6">
    <location>
        <begin position="20"/>
        <end position="46"/>
    </location>
</feature>
<sequence length="231" mass="24884">MDSFIQTALFDGQWSVWVPLAVFATGLLTSLTPCVYPMLPITVAVVGSHTTDRRQAFVLSLFYVLGLSLTYAILGVFAASSGQLFGSVASHPVTLLLVAFMCLLFSAWMLGWLRMPALQLPDVPAAGRMPPFMRVMLSGAVSGLVLAPCTSPVFGMLLMYVAGQGSVPWALLLMFVFALGMSALLLAAGTFSGMLARLPKSGRWLLLSQRLLAGLMLLAAVWFSWQALQQF</sequence>
<dbReference type="AlphaFoldDB" id="A0A9X2WID7"/>
<protein>
    <submittedName>
        <fullName evidence="8">Sulfite exporter TauE/SafE family protein</fullName>
    </submittedName>
</protein>
<keyword evidence="9" id="KW-1185">Reference proteome</keyword>
<accession>A0A9X2WID7</accession>
<dbReference type="RefSeq" id="WP_260977749.1">
    <property type="nucleotide sequence ID" value="NZ_JAOANI010000029.1"/>
</dbReference>
<dbReference type="PANTHER" id="PTHR32234">
    <property type="entry name" value="THIOL:DISULFIDE INTERCHANGE PROTEIN DSBD"/>
    <property type="match status" value="1"/>
</dbReference>
<dbReference type="GO" id="GO:0017004">
    <property type="term" value="P:cytochrome complex assembly"/>
    <property type="evidence" value="ECO:0007669"/>
    <property type="project" value="UniProtKB-KW"/>
</dbReference>
<feature type="transmembrane region" description="Helical" evidence="6">
    <location>
        <begin position="135"/>
        <end position="163"/>
    </location>
</feature>
<evidence type="ECO:0000256" key="4">
    <source>
        <dbReference type="ARBA" id="ARBA00022989"/>
    </source>
</evidence>
<dbReference type="EMBL" id="JAOANI010000029">
    <property type="protein sequence ID" value="MCT7360915.1"/>
    <property type="molecule type" value="Genomic_DNA"/>
</dbReference>
<feature type="transmembrane region" description="Helical" evidence="6">
    <location>
        <begin position="93"/>
        <end position="114"/>
    </location>
</feature>
<evidence type="ECO:0000313" key="8">
    <source>
        <dbReference type="EMBL" id="MCT7360915.1"/>
    </source>
</evidence>